<evidence type="ECO:0000313" key="2">
    <source>
        <dbReference type="EMBL" id="KAJ8753109.1"/>
    </source>
</evidence>
<dbReference type="PANTHER" id="PTHR22840">
    <property type="entry name" value="WD REPEAT-CONTAINING PROTEIN 36"/>
    <property type="match status" value="1"/>
</dbReference>
<gene>
    <name evidence="2" type="ORF">K2173_017651</name>
</gene>
<feature type="chain" id="PRO_5043518814" description="F-box protein" evidence="1">
    <location>
        <begin position="24"/>
        <end position="212"/>
    </location>
</feature>
<keyword evidence="1" id="KW-0732">Signal</keyword>
<dbReference type="GO" id="GO:0032040">
    <property type="term" value="C:small-subunit processome"/>
    <property type="evidence" value="ECO:0007669"/>
    <property type="project" value="TreeGrafter"/>
</dbReference>
<organism evidence="2 3">
    <name type="scientific">Erythroxylum novogranatense</name>
    <dbReference type="NCBI Taxonomy" id="1862640"/>
    <lineage>
        <taxon>Eukaryota</taxon>
        <taxon>Viridiplantae</taxon>
        <taxon>Streptophyta</taxon>
        <taxon>Embryophyta</taxon>
        <taxon>Tracheophyta</taxon>
        <taxon>Spermatophyta</taxon>
        <taxon>Magnoliopsida</taxon>
        <taxon>eudicotyledons</taxon>
        <taxon>Gunneridae</taxon>
        <taxon>Pentapetalae</taxon>
        <taxon>rosids</taxon>
        <taxon>fabids</taxon>
        <taxon>Malpighiales</taxon>
        <taxon>Erythroxylaceae</taxon>
        <taxon>Erythroxylum</taxon>
    </lineage>
</organism>
<dbReference type="Proteomes" id="UP001159364">
    <property type="component" value="Linkage Group LG10"/>
</dbReference>
<feature type="signal peptide" evidence="1">
    <location>
        <begin position="1"/>
        <end position="23"/>
    </location>
</feature>
<dbReference type="Gene3D" id="2.130.10.10">
    <property type="entry name" value="YVTN repeat-like/Quinoprotein amine dehydrogenase"/>
    <property type="match status" value="1"/>
</dbReference>
<evidence type="ECO:0008006" key="4">
    <source>
        <dbReference type="Google" id="ProtNLM"/>
    </source>
</evidence>
<dbReference type="GO" id="GO:0034388">
    <property type="term" value="C:Pwp2p-containing subcomplex of 90S preribosome"/>
    <property type="evidence" value="ECO:0007669"/>
    <property type="project" value="TreeGrafter"/>
</dbReference>
<dbReference type="InterPro" id="IPR015943">
    <property type="entry name" value="WD40/YVTN_repeat-like_dom_sf"/>
</dbReference>
<evidence type="ECO:0000256" key="1">
    <source>
        <dbReference type="SAM" id="SignalP"/>
    </source>
</evidence>
<dbReference type="AlphaFoldDB" id="A0AAV8SM72"/>
<sequence length="212" mass="23711">MWFYDMWILQGNVVLCHVDTAQAYVWRLKKFVLGEHILRPCPENPTPVKVCTISTCGNFAILGTASGWVERFNLQSGFIRGRYLDMSERSSCALNGEGVGVACDATNTLIISAGYHGDVKPGEPVHDEKVNKAEEAENNKKKVDALTAQFLQFLQSSAETNNLPTMTMWNKLKLIHRNIQAHERAQGSMTVSKRLVDTSLGASRQKDQRNIK</sequence>
<evidence type="ECO:0000313" key="3">
    <source>
        <dbReference type="Proteomes" id="UP001159364"/>
    </source>
</evidence>
<keyword evidence="3" id="KW-1185">Reference proteome</keyword>
<dbReference type="EMBL" id="JAIWQS010000010">
    <property type="protein sequence ID" value="KAJ8753109.1"/>
    <property type="molecule type" value="Genomic_DNA"/>
</dbReference>
<reference evidence="2 3" key="1">
    <citation type="submission" date="2021-09" db="EMBL/GenBank/DDBJ databases">
        <title>Genomic insights and catalytic innovation underlie evolution of tropane alkaloids biosynthesis.</title>
        <authorList>
            <person name="Wang Y.-J."/>
            <person name="Tian T."/>
            <person name="Huang J.-P."/>
            <person name="Huang S.-X."/>
        </authorList>
    </citation>
    <scope>NUCLEOTIDE SEQUENCE [LARGE SCALE GENOMIC DNA]</scope>
    <source>
        <strain evidence="2">KIB-2018</strain>
        <tissue evidence="2">Leaf</tissue>
    </source>
</reference>
<accession>A0AAV8SM72</accession>
<proteinExistence type="predicted"/>
<comment type="caution">
    <text evidence="2">The sequence shown here is derived from an EMBL/GenBank/DDBJ whole genome shotgun (WGS) entry which is preliminary data.</text>
</comment>
<dbReference type="PANTHER" id="PTHR22840:SF12">
    <property type="entry name" value="WD REPEAT-CONTAINING PROTEIN 36"/>
    <property type="match status" value="1"/>
</dbReference>
<name>A0AAV8SM72_9ROSI</name>
<protein>
    <recommendedName>
        <fullName evidence="4">F-box protein</fullName>
    </recommendedName>
</protein>
<dbReference type="GO" id="GO:0006364">
    <property type="term" value="P:rRNA processing"/>
    <property type="evidence" value="ECO:0007669"/>
    <property type="project" value="TreeGrafter"/>
</dbReference>